<feature type="region of interest" description="Disordered" evidence="2">
    <location>
        <begin position="179"/>
        <end position="207"/>
    </location>
</feature>
<sequence>MWWPFKSKYDKLKREDVVDAICNLEKQESDIESAIEERARTIEELLAKGRKEGNRELKLFYAKKITSLREENQAAVKRAMYLMYNMKLLNKLKTTIDDNSFFIKTGKISLGNLLSDQKGLAQFLNKALNTRVRSEQVLTDADDTWNEVQSGYEENERIYGVNEHDDELLAMFETGEQLDAEMGADGAKQEEKKPAADTSETGSTEDM</sequence>
<evidence type="ECO:0000256" key="2">
    <source>
        <dbReference type="SAM" id="MobiDB-lite"/>
    </source>
</evidence>
<protein>
    <submittedName>
        <fullName evidence="3">Uncharacterized protein</fullName>
    </submittedName>
</protein>
<evidence type="ECO:0000313" key="3">
    <source>
        <dbReference type="EMBL" id="HIU61377.1"/>
    </source>
</evidence>
<comment type="caution">
    <text evidence="3">The sequence shown here is derived from an EMBL/GenBank/DDBJ whole genome shotgun (WGS) entry which is preliminary data.</text>
</comment>
<dbReference type="AlphaFoldDB" id="A0A9D1MJR0"/>
<proteinExistence type="predicted"/>
<evidence type="ECO:0000313" key="4">
    <source>
        <dbReference type="Proteomes" id="UP000824110"/>
    </source>
</evidence>
<name>A0A9D1MJR0_9FIRM</name>
<dbReference type="Proteomes" id="UP000824110">
    <property type="component" value="Unassembled WGS sequence"/>
</dbReference>
<reference evidence="3" key="2">
    <citation type="journal article" date="2021" name="PeerJ">
        <title>Extensive microbial diversity within the chicken gut microbiome revealed by metagenomics and culture.</title>
        <authorList>
            <person name="Gilroy R."/>
            <person name="Ravi A."/>
            <person name="Getino M."/>
            <person name="Pursley I."/>
            <person name="Horton D.L."/>
            <person name="Alikhan N.F."/>
            <person name="Baker D."/>
            <person name="Gharbi K."/>
            <person name="Hall N."/>
            <person name="Watson M."/>
            <person name="Adriaenssens E.M."/>
            <person name="Foster-Nyarko E."/>
            <person name="Jarju S."/>
            <person name="Secka A."/>
            <person name="Antonio M."/>
            <person name="Oren A."/>
            <person name="Chaudhuri R.R."/>
            <person name="La Ragione R."/>
            <person name="Hildebrand F."/>
            <person name="Pallen M.J."/>
        </authorList>
    </citation>
    <scope>NUCLEOTIDE SEQUENCE</scope>
    <source>
        <strain evidence="3">CHK195-12923</strain>
    </source>
</reference>
<feature type="compositionally biased region" description="Polar residues" evidence="2">
    <location>
        <begin position="198"/>
        <end position="207"/>
    </location>
</feature>
<dbReference type="EMBL" id="DVNE01000018">
    <property type="protein sequence ID" value="HIU61377.1"/>
    <property type="molecule type" value="Genomic_DNA"/>
</dbReference>
<reference evidence="3" key="1">
    <citation type="submission" date="2020-10" db="EMBL/GenBank/DDBJ databases">
        <authorList>
            <person name="Gilroy R."/>
        </authorList>
    </citation>
    <scope>NUCLEOTIDE SEQUENCE</scope>
    <source>
        <strain evidence="3">CHK195-12923</strain>
    </source>
</reference>
<feature type="coiled-coil region" evidence="1">
    <location>
        <begin position="17"/>
        <end position="44"/>
    </location>
</feature>
<keyword evidence="1" id="KW-0175">Coiled coil</keyword>
<organism evidence="3 4">
    <name type="scientific">Candidatus Coproplasma excrementigallinarum</name>
    <dbReference type="NCBI Taxonomy" id="2840747"/>
    <lineage>
        <taxon>Bacteria</taxon>
        <taxon>Bacillati</taxon>
        <taxon>Bacillota</taxon>
        <taxon>Clostridia</taxon>
        <taxon>Eubacteriales</taxon>
        <taxon>Candidatus Coproplasma</taxon>
    </lineage>
</organism>
<accession>A0A9D1MJR0</accession>
<gene>
    <name evidence="3" type="ORF">IAB69_01845</name>
</gene>
<evidence type="ECO:0000256" key="1">
    <source>
        <dbReference type="SAM" id="Coils"/>
    </source>
</evidence>